<evidence type="ECO:0000259" key="7">
    <source>
        <dbReference type="Pfam" id="PF23262"/>
    </source>
</evidence>
<keyword evidence="4 5" id="KW-0472">Membrane</keyword>
<dbReference type="Pfam" id="PF06813">
    <property type="entry name" value="Nodulin-like"/>
    <property type="match status" value="1"/>
</dbReference>
<keyword evidence="9" id="KW-1185">Reference proteome</keyword>
<organism evidence="8 9">
    <name type="scientific">Hibiscus sabdariffa</name>
    <name type="common">roselle</name>
    <dbReference type="NCBI Taxonomy" id="183260"/>
    <lineage>
        <taxon>Eukaryota</taxon>
        <taxon>Viridiplantae</taxon>
        <taxon>Streptophyta</taxon>
        <taxon>Embryophyta</taxon>
        <taxon>Tracheophyta</taxon>
        <taxon>Spermatophyta</taxon>
        <taxon>Magnoliopsida</taxon>
        <taxon>eudicotyledons</taxon>
        <taxon>Gunneridae</taxon>
        <taxon>Pentapetalae</taxon>
        <taxon>rosids</taxon>
        <taxon>malvids</taxon>
        <taxon>Malvales</taxon>
        <taxon>Malvaceae</taxon>
        <taxon>Malvoideae</taxon>
        <taxon>Hibiscus</taxon>
    </lineage>
</organism>
<evidence type="ECO:0000256" key="3">
    <source>
        <dbReference type="ARBA" id="ARBA00022989"/>
    </source>
</evidence>
<dbReference type="SUPFAM" id="SSF103473">
    <property type="entry name" value="MFS general substrate transporter"/>
    <property type="match status" value="1"/>
</dbReference>
<feature type="domain" description="Nodulin-like" evidence="6">
    <location>
        <begin position="11"/>
        <end position="134"/>
    </location>
</feature>
<evidence type="ECO:0000313" key="8">
    <source>
        <dbReference type="EMBL" id="KAK8525078.1"/>
    </source>
</evidence>
<feature type="transmembrane region" description="Helical" evidence="5">
    <location>
        <begin position="401"/>
        <end position="426"/>
    </location>
</feature>
<keyword evidence="3 5" id="KW-1133">Transmembrane helix</keyword>
<dbReference type="InterPro" id="IPR036259">
    <property type="entry name" value="MFS_trans_sf"/>
</dbReference>
<dbReference type="Pfam" id="PF23262">
    <property type="entry name" value="NFD4_C"/>
    <property type="match status" value="1"/>
</dbReference>
<feature type="transmembrane region" description="Helical" evidence="5">
    <location>
        <begin position="446"/>
        <end position="467"/>
    </location>
</feature>
<name>A0ABR2CXJ4_9ROSI</name>
<dbReference type="EMBL" id="JBBPBM010000041">
    <property type="protein sequence ID" value="KAK8525078.1"/>
    <property type="molecule type" value="Genomic_DNA"/>
</dbReference>
<keyword evidence="2 5" id="KW-0812">Transmembrane</keyword>
<feature type="transmembrane region" description="Helical" evidence="5">
    <location>
        <begin position="102"/>
        <end position="127"/>
    </location>
</feature>
<dbReference type="InterPro" id="IPR056555">
    <property type="entry name" value="NFD4_C"/>
</dbReference>
<comment type="caution">
    <text evidence="8">The sequence shown here is derived from an EMBL/GenBank/DDBJ whole genome shotgun (WGS) entry which is preliminary data.</text>
</comment>
<dbReference type="PANTHER" id="PTHR21576">
    <property type="entry name" value="UNCHARACTERIZED NODULIN-LIKE PROTEIN"/>
    <property type="match status" value="1"/>
</dbReference>
<evidence type="ECO:0000256" key="1">
    <source>
        <dbReference type="ARBA" id="ARBA00004141"/>
    </source>
</evidence>
<feature type="domain" description="NFD4 C-terminal" evidence="7">
    <location>
        <begin position="341"/>
        <end position="468"/>
    </location>
</feature>
<protein>
    <recommendedName>
        <fullName evidence="10">Nodulin-like domain-containing protein</fullName>
    </recommendedName>
</protein>
<evidence type="ECO:0008006" key="10">
    <source>
        <dbReference type="Google" id="ProtNLM"/>
    </source>
</evidence>
<sequence length="469" mass="51426">MFHAVTVIDRLVVGSNSNGWFGTAVLVTNMRNFPLSRGTVSGILKGYSGISAAVFTVLYSFPLERSASKLLMFLTLGIPVICLAMMYFIRPCTPPSGEHSSVHVHFVFTQVASVLLSIYLITITVIYDTVPLNDTYSSKCRHTYTPGRFNREFDQGRNGPIPTHYDPLLSPSSSASNLGSFFESEYASDVETLLAVGEGAVKKKRRPRRGEDFKLHEAFIKADFWLLWFVYFLGVGSGVTVTNNLAQIGIAFGIDDTTILRMIQQYCSLFLASAISWVVSARVLFPNTLSAHLSKICSGHRLRTKFFQGDDNSIACTKSYPGSQGAVLSVSLRSCRTRSIPRTLWMACTLVAMVLAFVLYALAFSGTLYISTALLGVCYGFQYSLMVPTASELFGLKHFGIIYNFMLIGNPVGALLFSALLADSVYDVEAAKQGSSTCLRPECFQLTFFVLAGICGLGSILSLFLTIRI</sequence>
<dbReference type="Proteomes" id="UP001472677">
    <property type="component" value="Unassembled WGS sequence"/>
</dbReference>
<proteinExistence type="predicted"/>
<accession>A0ABR2CXJ4</accession>
<gene>
    <name evidence="8" type="ORF">V6N12_029923</name>
</gene>
<feature type="transmembrane region" description="Helical" evidence="5">
    <location>
        <begin position="70"/>
        <end position="90"/>
    </location>
</feature>
<evidence type="ECO:0000256" key="2">
    <source>
        <dbReference type="ARBA" id="ARBA00022692"/>
    </source>
</evidence>
<feature type="transmembrane region" description="Helical" evidence="5">
    <location>
        <begin position="224"/>
        <end position="243"/>
    </location>
</feature>
<feature type="transmembrane region" description="Helical" evidence="5">
    <location>
        <begin position="368"/>
        <end position="389"/>
    </location>
</feature>
<evidence type="ECO:0000313" key="9">
    <source>
        <dbReference type="Proteomes" id="UP001472677"/>
    </source>
</evidence>
<dbReference type="PANTHER" id="PTHR21576:SF97">
    <property type="entry name" value="MAJOR FACILITATOR SUPERFAMILY PROTEIN"/>
    <property type="match status" value="1"/>
</dbReference>
<dbReference type="Gene3D" id="1.20.1250.20">
    <property type="entry name" value="MFS general substrate transporter like domains"/>
    <property type="match status" value="1"/>
</dbReference>
<feature type="transmembrane region" description="Helical" evidence="5">
    <location>
        <begin position="263"/>
        <end position="285"/>
    </location>
</feature>
<feature type="transmembrane region" description="Helical" evidence="5">
    <location>
        <begin position="343"/>
        <end position="362"/>
    </location>
</feature>
<feature type="transmembrane region" description="Helical" evidence="5">
    <location>
        <begin position="43"/>
        <end position="63"/>
    </location>
</feature>
<dbReference type="InterPro" id="IPR010658">
    <property type="entry name" value="Nodulin-like"/>
</dbReference>
<evidence type="ECO:0000256" key="5">
    <source>
        <dbReference type="SAM" id="Phobius"/>
    </source>
</evidence>
<evidence type="ECO:0000259" key="6">
    <source>
        <dbReference type="Pfam" id="PF06813"/>
    </source>
</evidence>
<comment type="subcellular location">
    <subcellularLocation>
        <location evidence="1">Membrane</location>
        <topology evidence="1">Multi-pass membrane protein</topology>
    </subcellularLocation>
</comment>
<reference evidence="8 9" key="1">
    <citation type="journal article" date="2024" name="G3 (Bethesda)">
        <title>Genome assembly of Hibiscus sabdariffa L. provides insights into metabolisms of medicinal natural products.</title>
        <authorList>
            <person name="Kim T."/>
        </authorList>
    </citation>
    <scope>NUCLEOTIDE SEQUENCE [LARGE SCALE GENOMIC DNA]</scope>
    <source>
        <strain evidence="8">TK-2024</strain>
        <tissue evidence="8">Old leaves</tissue>
    </source>
</reference>
<evidence type="ECO:0000256" key="4">
    <source>
        <dbReference type="ARBA" id="ARBA00023136"/>
    </source>
</evidence>